<evidence type="ECO:0000313" key="2">
    <source>
        <dbReference type="Proteomes" id="UP000664859"/>
    </source>
</evidence>
<dbReference type="AlphaFoldDB" id="A0A835ZHX6"/>
<keyword evidence="2" id="KW-1185">Reference proteome</keyword>
<dbReference type="Proteomes" id="UP000664859">
    <property type="component" value="Unassembled WGS sequence"/>
</dbReference>
<evidence type="ECO:0000313" key="1">
    <source>
        <dbReference type="EMBL" id="KAG5189258.1"/>
    </source>
</evidence>
<organism evidence="1 2">
    <name type="scientific">Tribonema minus</name>
    <dbReference type="NCBI Taxonomy" id="303371"/>
    <lineage>
        <taxon>Eukaryota</taxon>
        <taxon>Sar</taxon>
        <taxon>Stramenopiles</taxon>
        <taxon>Ochrophyta</taxon>
        <taxon>PX clade</taxon>
        <taxon>Xanthophyceae</taxon>
        <taxon>Tribonematales</taxon>
        <taxon>Tribonemataceae</taxon>
        <taxon>Tribonema</taxon>
    </lineage>
</organism>
<reference evidence="1" key="1">
    <citation type="submission" date="2021-02" db="EMBL/GenBank/DDBJ databases">
        <title>First Annotated Genome of the Yellow-green Alga Tribonema minus.</title>
        <authorList>
            <person name="Mahan K.M."/>
        </authorList>
    </citation>
    <scope>NUCLEOTIDE SEQUENCE</scope>
    <source>
        <strain evidence="1">UTEX B ZZ1240</strain>
    </source>
</reference>
<protein>
    <submittedName>
        <fullName evidence="1">Uncharacterized protein</fullName>
    </submittedName>
</protein>
<name>A0A835ZHX6_9STRA</name>
<dbReference type="EMBL" id="JAFCMP010000055">
    <property type="protein sequence ID" value="KAG5189258.1"/>
    <property type="molecule type" value="Genomic_DNA"/>
</dbReference>
<gene>
    <name evidence="1" type="ORF">JKP88DRAFT_233527</name>
</gene>
<sequence>MRKLMLPPCPPPFHCVQTWAPQTCRRAAISMYVFLSHVLTACVLWPPCPGVRSYNENSSLWPDLGYAHAGYLPNLHTVSKKAPCPSQMPPALPQSSVAVSTHHWFPFPHNFVQPSMRQRRGSSLEPLCALTLTPAAAAAEASRAWGPDNCRRSGRRPRRPTLECSSC</sequence>
<accession>A0A835ZHX6</accession>
<comment type="caution">
    <text evidence="1">The sequence shown here is derived from an EMBL/GenBank/DDBJ whole genome shotgun (WGS) entry which is preliminary data.</text>
</comment>
<proteinExistence type="predicted"/>